<feature type="region of interest" description="Disordered" evidence="1">
    <location>
        <begin position="1"/>
        <end position="157"/>
    </location>
</feature>
<feature type="compositionally biased region" description="Acidic residues" evidence="1">
    <location>
        <begin position="1512"/>
        <end position="1535"/>
    </location>
</feature>
<dbReference type="EMBL" id="QEAN01000584">
    <property type="protein sequence ID" value="TPX32021.1"/>
    <property type="molecule type" value="Genomic_DNA"/>
</dbReference>
<dbReference type="STRING" id="286115.A0A507BY30"/>
<dbReference type="GO" id="GO:0003682">
    <property type="term" value="F:chromatin binding"/>
    <property type="evidence" value="ECO:0007669"/>
    <property type="project" value="TreeGrafter"/>
</dbReference>
<dbReference type="SUPFAM" id="SSF48371">
    <property type="entry name" value="ARM repeat"/>
    <property type="match status" value="1"/>
</dbReference>
<accession>A0A507BY30</accession>
<dbReference type="Proteomes" id="UP000317494">
    <property type="component" value="Unassembled WGS sequence"/>
</dbReference>
<comment type="caution">
    <text evidence="3">The sequence shown here is derived from an EMBL/GenBank/DDBJ whole genome shotgun (WGS) entry which is preliminary data.</text>
</comment>
<dbReference type="GO" id="GO:0005634">
    <property type="term" value="C:nucleus"/>
    <property type="evidence" value="ECO:0007669"/>
    <property type="project" value="TreeGrafter"/>
</dbReference>
<reference evidence="3 4" key="1">
    <citation type="journal article" date="2019" name="Sci. Rep.">
        <title>Comparative genomics of chytrid fungi reveal insights into the obligate biotrophic and pathogenic lifestyle of Synchytrium endobioticum.</title>
        <authorList>
            <person name="van de Vossenberg B.T.L.H."/>
            <person name="Warris S."/>
            <person name="Nguyen H.D.T."/>
            <person name="van Gent-Pelzer M.P.E."/>
            <person name="Joly D.L."/>
            <person name="van de Geest H.C."/>
            <person name="Bonants P.J.M."/>
            <person name="Smith D.S."/>
            <person name="Levesque C.A."/>
            <person name="van der Lee T.A.J."/>
        </authorList>
    </citation>
    <scope>NUCLEOTIDE SEQUENCE [LARGE SCALE GENOMIC DNA]</scope>
    <source>
        <strain evidence="3 4">MB42</strain>
    </source>
</reference>
<feature type="compositionally biased region" description="Acidic residues" evidence="1">
    <location>
        <begin position="65"/>
        <end position="84"/>
    </location>
</feature>
<dbReference type="PANTHER" id="PTHR11199">
    <property type="entry name" value="STROMAL ANTIGEN"/>
    <property type="match status" value="1"/>
</dbReference>
<feature type="region of interest" description="Disordered" evidence="1">
    <location>
        <begin position="1385"/>
        <end position="1570"/>
    </location>
</feature>
<keyword evidence="4" id="KW-1185">Reference proteome</keyword>
<feature type="compositionally biased region" description="Basic residues" evidence="1">
    <location>
        <begin position="843"/>
        <end position="853"/>
    </location>
</feature>
<dbReference type="GO" id="GO:0008278">
    <property type="term" value="C:cohesin complex"/>
    <property type="evidence" value="ECO:0007669"/>
    <property type="project" value="TreeGrafter"/>
</dbReference>
<feature type="compositionally biased region" description="Polar residues" evidence="1">
    <location>
        <begin position="854"/>
        <end position="867"/>
    </location>
</feature>
<dbReference type="VEuPathDB" id="FungiDB:SeMB42_g07660"/>
<feature type="compositionally biased region" description="Basic and acidic residues" evidence="1">
    <location>
        <begin position="1455"/>
        <end position="1478"/>
    </location>
</feature>
<dbReference type="InterPro" id="IPR056396">
    <property type="entry name" value="HEAT_SCC3-SA"/>
</dbReference>
<evidence type="ECO:0000259" key="2">
    <source>
        <dbReference type="PROSITE" id="PS51425"/>
    </source>
</evidence>
<feature type="compositionally biased region" description="Polar residues" evidence="1">
    <location>
        <begin position="1481"/>
        <end position="1490"/>
    </location>
</feature>
<feature type="compositionally biased region" description="Polar residues" evidence="1">
    <location>
        <begin position="351"/>
        <end position="367"/>
    </location>
</feature>
<sequence length="1599" mass="178901">MMQRPLAINSGNTSGQSELDINQGIRRGLTMADDQVSDTPSRRRSIRVADLKPKAATAPKSTAENIDDIGPDDDDVPDQEEDNYGDYQDFQDDNHTDHEDDDLVQPPPAKRTKTARDTKKPKSDGPKPQQQTKRRTATKQAKATTNPAKAVSNDSVDEATHADETSIIYKAVAAGSAALGSIVDDWMTDYEENRKLAVQDLLVFICRACGCRGPIEDLDVEDSDTIQDELARLQDAFSSKVTEYPLAGNTKSIKRKISSAIKFKRNYVDFWARWTRRIRAGPLFAENDNGWCLEVVRDWLIVMSSSGFRPFRHTATVTALVLATGLVELAAEIERDLATAQRQLDAELKNLSTPSSATRNSSDNPSALQEKKSQLEGTVDQLTSRKAILNDYLNELFDSIFVHRYRDIDPVIRIDCLHELGIWLDKHPKRFLGPEYLRYIGWMLSDKANAVRLEALKSLRPLYEPESHHGGLREFSQRFQQRLVNIAKADVDPVCQQEGLAICVKLASIGFLEEARRDELLVLLGSSSDAIRVLVIPMVEETYREEYLEPLRTQISNINSTTDVESQQPIIALKAFVQLLQKIISVYKTAIDLKQDSEKNNILDDVHDIEEPGAKDETNQDNDDDSEAAAERRQHRQHLREWIEAMEGEPCAYESHKVLLADVVAALYDSMEVVQNHKAMMDYLAKDLSSTNSDDDHDNDNHHWNLTDDQETLLVHLLYHCLQHQVDEAAKDKRKGDDTLDNVSRNLITSAPKLLAKYGKEHRGQGAIRCGLILRILRFVKISMYLELRLPKAYDSLLDDLKSLYVRHTEPSVLNEATKTLVYFAGGSTQVTPPDATDSEKVKTRKQKMKRSTSAKGDNASGNNTEVSLNATCRDKIEELAEDVVVNQMQKYLVAAKQAIEDDDEISESMVSLLNAMKRFEHLYTFIDVSTFNILVGGDANGSQSSQNTSNTDTIFDMLTSVLDASLSVLTPATDADVSRVATRTIEACLRLLSEEAVWQILNAAETLVPGFWDELETMKDAPTVEPAQLAQILSNSLPNRLHRIMNIVQAILAGGVGTQSMTWQFELPTRLVAFQVLCEVSSYTNSDAAFIIPQIAQRPSGDAQAHMAWLMLRVCELMTVSTRDFTSWSYQEVKSLVHYTLSLAAQIVKGVHHQWLDAVTCAPCIIAYYGVSAVYTADCRLRFFGPSWDQMVDWLLQVLVVEGMKIAIKEKSETMVKECEDVGPRVLVESLLKAIGLYFSRNVSGIDPAVSLGKLASKLLTQWSKLVDNFPQLKARLSRIISQLVRKGGDPNPDDTLIFEPTHASIIVNKQKLQEPLSIHEANECWKTWIQLIADLWKAGWQLEFDGLFDDTLVYLEAQDIVVQEDDEAWQILEQLGKALNHESVRKTRGTKKGAATKRTRASKSTRRTKAKRKKEVSEGDDDGNGDALGDHGDHAGPDDVKRTPGSAARGRSLKGDRPKFERNVKRRRTDAYREDASEVSFTSGSNAVNRGDEASGVYKDEESASVVQENEGEGGSDGEGEVSDEEEEQEQETSADGAHGDYDDFENDDDEIKVINYDTPTRKNSNSRILSEEYVDDEDLASFNSSPEDVRRTAIRT</sequence>
<feature type="compositionally biased region" description="Acidic residues" evidence="1">
    <location>
        <begin position="619"/>
        <end position="628"/>
    </location>
</feature>
<feature type="domain" description="SCD" evidence="2">
    <location>
        <begin position="401"/>
        <end position="486"/>
    </location>
</feature>
<dbReference type="Pfam" id="PF24571">
    <property type="entry name" value="HEAT_SCC3-SA"/>
    <property type="match status" value="1"/>
</dbReference>
<protein>
    <recommendedName>
        <fullName evidence="2">SCD domain-containing protein</fullName>
    </recommendedName>
</protein>
<feature type="region of interest" description="Disordered" evidence="1">
    <location>
        <begin position="603"/>
        <end position="636"/>
    </location>
</feature>
<feature type="compositionally biased region" description="Basic and acidic residues" evidence="1">
    <location>
        <begin position="114"/>
        <end position="125"/>
    </location>
</feature>
<dbReference type="InterPro" id="IPR016024">
    <property type="entry name" value="ARM-type_fold"/>
</dbReference>
<organism evidence="3 4">
    <name type="scientific">Synchytrium endobioticum</name>
    <dbReference type="NCBI Taxonomy" id="286115"/>
    <lineage>
        <taxon>Eukaryota</taxon>
        <taxon>Fungi</taxon>
        <taxon>Fungi incertae sedis</taxon>
        <taxon>Chytridiomycota</taxon>
        <taxon>Chytridiomycota incertae sedis</taxon>
        <taxon>Chytridiomycetes</taxon>
        <taxon>Synchytriales</taxon>
        <taxon>Synchytriaceae</taxon>
        <taxon>Synchytrium</taxon>
    </lineage>
</organism>
<feature type="compositionally biased region" description="Basic and acidic residues" evidence="1">
    <location>
        <begin position="603"/>
        <end position="618"/>
    </location>
</feature>
<evidence type="ECO:0000313" key="3">
    <source>
        <dbReference type="EMBL" id="TPX32021.1"/>
    </source>
</evidence>
<feature type="region of interest" description="Disordered" evidence="1">
    <location>
        <begin position="832"/>
        <end position="867"/>
    </location>
</feature>
<feature type="compositionally biased region" description="Low complexity" evidence="1">
    <location>
        <begin position="54"/>
        <end position="63"/>
    </location>
</feature>
<feature type="compositionally biased region" description="Basic and acidic residues" evidence="1">
    <location>
        <begin position="1430"/>
        <end position="1444"/>
    </location>
</feature>
<dbReference type="Pfam" id="PF08514">
    <property type="entry name" value="STAG"/>
    <property type="match status" value="1"/>
</dbReference>
<dbReference type="InterPro" id="IPR013721">
    <property type="entry name" value="STAG"/>
</dbReference>
<feature type="compositionally biased region" description="Basic and acidic residues" evidence="1">
    <location>
        <begin position="1492"/>
        <end position="1504"/>
    </location>
</feature>
<feature type="compositionally biased region" description="Basic residues" evidence="1">
    <location>
        <begin position="1388"/>
        <end position="1416"/>
    </location>
</feature>
<name>A0A507BY30_9FUNG</name>
<feature type="compositionally biased region" description="Polar residues" evidence="1">
    <location>
        <begin position="1560"/>
        <end position="1570"/>
    </location>
</feature>
<evidence type="ECO:0000256" key="1">
    <source>
        <dbReference type="SAM" id="MobiDB-lite"/>
    </source>
</evidence>
<dbReference type="GO" id="GO:0000785">
    <property type="term" value="C:chromatin"/>
    <property type="evidence" value="ECO:0007669"/>
    <property type="project" value="TreeGrafter"/>
</dbReference>
<dbReference type="GO" id="GO:0007062">
    <property type="term" value="P:sister chromatid cohesion"/>
    <property type="evidence" value="ECO:0007669"/>
    <property type="project" value="UniProtKB-ARBA"/>
</dbReference>
<feature type="compositionally biased region" description="Low complexity" evidence="1">
    <location>
        <begin position="138"/>
        <end position="150"/>
    </location>
</feature>
<dbReference type="Pfam" id="PF21581">
    <property type="entry name" value="SCD"/>
    <property type="match status" value="1"/>
</dbReference>
<feature type="compositionally biased region" description="Polar residues" evidence="1">
    <location>
        <begin position="9"/>
        <end position="20"/>
    </location>
</feature>
<dbReference type="InterPro" id="IPR039662">
    <property type="entry name" value="Cohesin_Scc3/SA"/>
</dbReference>
<dbReference type="InterPro" id="IPR020839">
    <property type="entry name" value="SCD"/>
</dbReference>
<feature type="region of interest" description="Disordered" evidence="1">
    <location>
        <begin position="351"/>
        <end position="375"/>
    </location>
</feature>
<proteinExistence type="predicted"/>
<dbReference type="PROSITE" id="PS51425">
    <property type="entry name" value="SCD"/>
    <property type="match status" value="1"/>
</dbReference>
<dbReference type="PANTHER" id="PTHR11199:SF0">
    <property type="entry name" value="LD34181P-RELATED"/>
    <property type="match status" value="1"/>
</dbReference>
<evidence type="ECO:0000313" key="4">
    <source>
        <dbReference type="Proteomes" id="UP000317494"/>
    </source>
</evidence>
<gene>
    <name evidence="3" type="ORF">SeMB42_g07660</name>
</gene>